<evidence type="ECO:0000313" key="4">
    <source>
        <dbReference type="Proteomes" id="UP000009168"/>
    </source>
</evidence>
<dbReference type="STRING" id="312017.Q24E49"/>
<feature type="region of interest" description="Disordered" evidence="2">
    <location>
        <begin position="584"/>
        <end position="605"/>
    </location>
</feature>
<feature type="compositionally biased region" description="Polar residues" evidence="2">
    <location>
        <begin position="631"/>
        <end position="647"/>
    </location>
</feature>
<proteinExistence type="predicted"/>
<dbReference type="KEGG" id="tet:TTHERM_00852910"/>
<evidence type="ECO:0000256" key="2">
    <source>
        <dbReference type="SAM" id="MobiDB-lite"/>
    </source>
</evidence>
<evidence type="ECO:0000313" key="3">
    <source>
        <dbReference type="EMBL" id="EAS06052.4"/>
    </source>
</evidence>
<dbReference type="GeneID" id="7824440"/>
<keyword evidence="4" id="KW-1185">Reference proteome</keyword>
<dbReference type="AlphaFoldDB" id="Q24E49"/>
<feature type="coiled-coil region" evidence="1">
    <location>
        <begin position="288"/>
        <end position="329"/>
    </location>
</feature>
<dbReference type="HOGENOM" id="CLU_295872_0_0_1"/>
<feature type="region of interest" description="Disordered" evidence="2">
    <location>
        <begin position="366"/>
        <end position="407"/>
    </location>
</feature>
<name>Q24E49_TETTS</name>
<feature type="region of interest" description="Disordered" evidence="2">
    <location>
        <begin position="420"/>
        <end position="441"/>
    </location>
</feature>
<feature type="compositionally biased region" description="Polar residues" evidence="2">
    <location>
        <begin position="962"/>
        <end position="983"/>
    </location>
</feature>
<gene>
    <name evidence="3" type="ORF">TTHERM_00852910</name>
</gene>
<reference evidence="4" key="1">
    <citation type="journal article" date="2006" name="PLoS Biol.">
        <title>Macronuclear genome sequence of the ciliate Tetrahymena thermophila, a model eukaryote.</title>
        <authorList>
            <person name="Eisen J.A."/>
            <person name="Coyne R.S."/>
            <person name="Wu M."/>
            <person name="Wu D."/>
            <person name="Thiagarajan M."/>
            <person name="Wortman J.R."/>
            <person name="Badger J.H."/>
            <person name="Ren Q."/>
            <person name="Amedeo P."/>
            <person name="Jones K.M."/>
            <person name="Tallon L.J."/>
            <person name="Delcher A.L."/>
            <person name="Salzberg S.L."/>
            <person name="Silva J.C."/>
            <person name="Haas B.J."/>
            <person name="Majoros W.H."/>
            <person name="Farzad M."/>
            <person name="Carlton J.M."/>
            <person name="Smith R.K. Jr."/>
            <person name="Garg J."/>
            <person name="Pearlman R.E."/>
            <person name="Karrer K.M."/>
            <person name="Sun L."/>
            <person name="Manning G."/>
            <person name="Elde N.C."/>
            <person name="Turkewitz A.P."/>
            <person name="Asai D.J."/>
            <person name="Wilkes D.E."/>
            <person name="Wang Y."/>
            <person name="Cai H."/>
            <person name="Collins K."/>
            <person name="Stewart B.A."/>
            <person name="Lee S.R."/>
            <person name="Wilamowska K."/>
            <person name="Weinberg Z."/>
            <person name="Ruzzo W.L."/>
            <person name="Wloga D."/>
            <person name="Gaertig J."/>
            <person name="Frankel J."/>
            <person name="Tsao C.-C."/>
            <person name="Gorovsky M.A."/>
            <person name="Keeling P.J."/>
            <person name="Waller R.F."/>
            <person name="Patron N.J."/>
            <person name="Cherry J.M."/>
            <person name="Stover N.A."/>
            <person name="Krieger C.J."/>
            <person name="del Toro C."/>
            <person name="Ryder H.F."/>
            <person name="Williamson S.C."/>
            <person name="Barbeau R.A."/>
            <person name="Hamilton E.P."/>
            <person name="Orias E."/>
        </authorList>
    </citation>
    <scope>NUCLEOTIDE SEQUENCE [LARGE SCALE GENOMIC DNA]</scope>
    <source>
        <strain evidence="4">SB210</strain>
    </source>
</reference>
<protein>
    <submittedName>
        <fullName evidence="3">Uncharacterized protein</fullName>
    </submittedName>
</protein>
<feature type="compositionally biased region" description="Basic and acidic residues" evidence="2">
    <location>
        <begin position="943"/>
        <end position="954"/>
    </location>
</feature>
<feature type="region of interest" description="Disordered" evidence="2">
    <location>
        <begin position="887"/>
        <end position="923"/>
    </location>
</feature>
<organism evidence="3 4">
    <name type="scientific">Tetrahymena thermophila (strain SB210)</name>
    <dbReference type="NCBI Taxonomy" id="312017"/>
    <lineage>
        <taxon>Eukaryota</taxon>
        <taxon>Sar</taxon>
        <taxon>Alveolata</taxon>
        <taxon>Ciliophora</taxon>
        <taxon>Intramacronucleata</taxon>
        <taxon>Oligohymenophorea</taxon>
        <taxon>Hymenostomatida</taxon>
        <taxon>Tetrahymenina</taxon>
        <taxon>Tetrahymenidae</taxon>
        <taxon>Tetrahymena</taxon>
    </lineage>
</organism>
<feature type="compositionally biased region" description="Polar residues" evidence="2">
    <location>
        <begin position="396"/>
        <end position="405"/>
    </location>
</feature>
<feature type="compositionally biased region" description="Polar residues" evidence="2">
    <location>
        <begin position="366"/>
        <end position="383"/>
    </location>
</feature>
<evidence type="ECO:0000256" key="1">
    <source>
        <dbReference type="SAM" id="Coils"/>
    </source>
</evidence>
<dbReference type="RefSeq" id="XP_001026297.4">
    <property type="nucleotide sequence ID" value="XM_001026297.4"/>
</dbReference>
<dbReference type="InParanoid" id="Q24E49"/>
<keyword evidence="1" id="KW-0175">Coiled coil</keyword>
<dbReference type="EMBL" id="GG662311">
    <property type="protein sequence ID" value="EAS06052.4"/>
    <property type="molecule type" value="Genomic_DNA"/>
</dbReference>
<feature type="compositionally biased region" description="Low complexity" evidence="2">
    <location>
        <begin position="894"/>
        <end position="905"/>
    </location>
</feature>
<feature type="region of interest" description="Disordered" evidence="2">
    <location>
        <begin position="621"/>
        <end position="666"/>
    </location>
</feature>
<sequence length="1040" mass="122815">MIGTSVLSQAGQQLLTPARNLQMSPQKSGENMKNLLQYDLRDSQINNSASRFKQKQPLSYSDYYFSQNPNSKEEYAKMLDAQIEQKKQYQNIQKEYQRNNKDLGKVNNINPHLIPEPQIATNYGFQNTMQTQQTNQGFSQLMKSTGNYDNVFFPKNELQRTNKDKFQVDRQTPQQSNALLKLTGQSTNTIIPLRLSQSQMNIQDQGQPFLQSQMSQAKLTNTLQNQYSITGGTIQKKTVNFSMPYNSQKQTLGQEDKETFFDKWREQSNSYWSKPQNYRGILKKENIAESQLLEKERKQRELNQALQEQILYKKKKQELEERQRKLEDLVFAEKLRAEQRSEPRPLSSVNDLKQIKAVAAQQDRLQQRNLVSRKLNSNSQNKQNFEDVKELPRTPPNQSNRNSLQMEGPMVRIEKIIDFSSNRAKAPSPRNRKSSQGMNQQDLVLSEVREAAELDMDYIKDYYEFQKKVFNRQMASLQKEVSGFNDQRTQVFKDMLQLREKSKQDHLLSLMQPRDVLEDSKYIMAQRKQNLYNFHQLEDIKSLNEGSNPYLQGIKYLPSSNYNFQNYYSDKQINQLVSHSQLVPQSQLAKHKGKKKRAQQDNYDEQIIGEVKRKLEFYERINRKKPHSAGSKPQKNLNEENSSSQNYQENGQNKNQKPKNKKQKTVENEFLEDEQDANQQSLNASTLQIEKQKRPQSSKNYVELQTVIDLEKFRKEAFNGRKLDFEILQENEKEHQSQVEQYIWDILSQNSDEYDELDQQIDDCMNDIEKMVNKEAIQNPPQIEDKKLSEIEMQRKMKAFLKGKELQNEHLQLLLREQAKEKLRQIEKENLQLYGQFDKNFQNTPKDYVNLYIQNADINIKSQNHENTSQQGLQQQENFGQHFDNQESVKQENQDQQNEESQQKQAYSIQENNKNDENGKNQNYSSQREFHKIEEINESGFSEFKEQQSQKDDKENEEQMENLKNNTFQQQNLVNSNQTQSYTHNKDQRKEIRNDLINLYDNVIKSNKKAYDKDLFQTSLNNIDEMLTYFREPPQKKNLY</sequence>
<feature type="coiled-coil region" evidence="1">
    <location>
        <begin position="747"/>
        <end position="774"/>
    </location>
</feature>
<dbReference type="Proteomes" id="UP000009168">
    <property type="component" value="Unassembled WGS sequence"/>
</dbReference>
<feature type="region of interest" description="Disordered" evidence="2">
    <location>
        <begin position="938"/>
        <end position="988"/>
    </location>
</feature>
<accession>Q24E49</accession>